<dbReference type="InterPro" id="IPR042534">
    <property type="entry name" value="SAP18_sf"/>
</dbReference>
<name>A0AAV9F492_ACOCL</name>
<dbReference type="Pfam" id="PF06487">
    <property type="entry name" value="SAP18"/>
    <property type="match status" value="1"/>
</dbReference>
<comment type="caution">
    <text evidence="3">The sequence shown here is derived from an EMBL/GenBank/DDBJ whole genome shotgun (WGS) entry which is preliminary data.</text>
</comment>
<feature type="compositionally biased region" description="Basic and acidic residues" evidence="2">
    <location>
        <begin position="48"/>
        <end position="66"/>
    </location>
</feature>
<organism evidence="3 4">
    <name type="scientific">Acorus calamus</name>
    <name type="common">Sweet flag</name>
    <dbReference type="NCBI Taxonomy" id="4465"/>
    <lineage>
        <taxon>Eukaryota</taxon>
        <taxon>Viridiplantae</taxon>
        <taxon>Streptophyta</taxon>
        <taxon>Embryophyta</taxon>
        <taxon>Tracheophyta</taxon>
        <taxon>Spermatophyta</taxon>
        <taxon>Magnoliopsida</taxon>
        <taxon>Liliopsida</taxon>
        <taxon>Acoraceae</taxon>
        <taxon>Acorus</taxon>
    </lineage>
</organism>
<dbReference type="PANTHER" id="PTHR13082">
    <property type="entry name" value="SAP18"/>
    <property type="match status" value="1"/>
</dbReference>
<accession>A0AAV9F492</accession>
<sequence>MAGAMAADVHGGDKNNNCYNYNDMGPRRLPEPKQQRQPWPGLSNPKRPPMEPVDREKVGSHHAGEDFVVRGKEPKDEFQIYTWKDATLRELTALVKEVAPAARRREAKLSFAIVFPDKSGHFVVNPVGVAHGNWGKLGDGKALGELNFEREYHEREPEPQKESAPGLVYFHIPLPEFASFDSSNYTGVGMDGGVGSSIREFRPGGQGVRESCPIRSRRAVDGGWGGVESIKTWKRLDDEELSTIDVQVFWT</sequence>
<keyword evidence="4" id="KW-1185">Reference proteome</keyword>
<gene>
    <name evidence="3" type="ORF">QJS10_CPA03g02094</name>
</gene>
<feature type="compositionally biased region" description="Basic and acidic residues" evidence="2">
    <location>
        <begin position="25"/>
        <end position="34"/>
    </location>
</feature>
<evidence type="ECO:0000256" key="2">
    <source>
        <dbReference type="SAM" id="MobiDB-lite"/>
    </source>
</evidence>
<dbReference type="AlphaFoldDB" id="A0AAV9F492"/>
<dbReference type="Gene3D" id="3.10.20.550">
    <property type="entry name" value="ASAP complex, SAP18 subunit"/>
    <property type="match status" value="1"/>
</dbReference>
<evidence type="ECO:0000313" key="4">
    <source>
        <dbReference type="Proteomes" id="UP001180020"/>
    </source>
</evidence>
<reference evidence="3" key="1">
    <citation type="journal article" date="2023" name="Nat. Commun.">
        <title>Diploid and tetraploid genomes of Acorus and the evolution of monocots.</title>
        <authorList>
            <person name="Ma L."/>
            <person name="Liu K.W."/>
            <person name="Li Z."/>
            <person name="Hsiao Y.Y."/>
            <person name="Qi Y."/>
            <person name="Fu T."/>
            <person name="Tang G.D."/>
            <person name="Zhang D."/>
            <person name="Sun W.H."/>
            <person name="Liu D.K."/>
            <person name="Li Y."/>
            <person name="Chen G.Z."/>
            <person name="Liu X.D."/>
            <person name="Liao X.Y."/>
            <person name="Jiang Y.T."/>
            <person name="Yu X."/>
            <person name="Hao Y."/>
            <person name="Huang J."/>
            <person name="Zhao X.W."/>
            <person name="Ke S."/>
            <person name="Chen Y.Y."/>
            <person name="Wu W.L."/>
            <person name="Hsu J.L."/>
            <person name="Lin Y.F."/>
            <person name="Huang M.D."/>
            <person name="Li C.Y."/>
            <person name="Huang L."/>
            <person name="Wang Z.W."/>
            <person name="Zhao X."/>
            <person name="Zhong W.Y."/>
            <person name="Peng D.H."/>
            <person name="Ahmad S."/>
            <person name="Lan S."/>
            <person name="Zhang J.S."/>
            <person name="Tsai W.C."/>
            <person name="Van de Peer Y."/>
            <person name="Liu Z.J."/>
        </authorList>
    </citation>
    <scope>NUCLEOTIDE SEQUENCE</scope>
    <source>
        <strain evidence="3">CP</strain>
    </source>
</reference>
<dbReference type="Proteomes" id="UP001180020">
    <property type="component" value="Unassembled WGS sequence"/>
</dbReference>
<feature type="region of interest" description="Disordered" evidence="2">
    <location>
        <begin position="1"/>
        <end position="66"/>
    </location>
</feature>
<evidence type="ECO:0000256" key="1">
    <source>
        <dbReference type="ARBA" id="ARBA00009143"/>
    </source>
</evidence>
<proteinExistence type="inferred from homology"/>
<dbReference type="GO" id="GO:0003714">
    <property type="term" value="F:transcription corepressor activity"/>
    <property type="evidence" value="ECO:0007669"/>
    <property type="project" value="TreeGrafter"/>
</dbReference>
<protein>
    <submittedName>
        <fullName evidence="3">Histone deacetylase complex subunit SAP18</fullName>
    </submittedName>
</protein>
<dbReference type="GO" id="GO:0005634">
    <property type="term" value="C:nucleus"/>
    <property type="evidence" value="ECO:0007669"/>
    <property type="project" value="TreeGrafter"/>
</dbReference>
<reference evidence="3" key="2">
    <citation type="submission" date="2023-06" db="EMBL/GenBank/DDBJ databases">
        <authorList>
            <person name="Ma L."/>
            <person name="Liu K.-W."/>
            <person name="Li Z."/>
            <person name="Hsiao Y.-Y."/>
            <person name="Qi Y."/>
            <person name="Fu T."/>
            <person name="Tang G."/>
            <person name="Zhang D."/>
            <person name="Sun W.-H."/>
            <person name="Liu D.-K."/>
            <person name="Li Y."/>
            <person name="Chen G.-Z."/>
            <person name="Liu X.-D."/>
            <person name="Liao X.-Y."/>
            <person name="Jiang Y.-T."/>
            <person name="Yu X."/>
            <person name="Hao Y."/>
            <person name="Huang J."/>
            <person name="Zhao X.-W."/>
            <person name="Ke S."/>
            <person name="Chen Y.-Y."/>
            <person name="Wu W.-L."/>
            <person name="Hsu J.-L."/>
            <person name="Lin Y.-F."/>
            <person name="Huang M.-D."/>
            <person name="Li C.-Y."/>
            <person name="Huang L."/>
            <person name="Wang Z.-W."/>
            <person name="Zhao X."/>
            <person name="Zhong W.-Y."/>
            <person name="Peng D.-H."/>
            <person name="Ahmad S."/>
            <person name="Lan S."/>
            <person name="Zhang J.-S."/>
            <person name="Tsai W.-C."/>
            <person name="Van De Peer Y."/>
            <person name="Liu Z.-J."/>
        </authorList>
    </citation>
    <scope>NUCLEOTIDE SEQUENCE</scope>
    <source>
        <strain evidence="3">CP</strain>
        <tissue evidence="3">Leaves</tissue>
    </source>
</reference>
<dbReference type="PANTHER" id="PTHR13082:SF0">
    <property type="entry name" value="HISTONE DEACETYLASE COMPLEX SUBUNIT SAP18"/>
    <property type="match status" value="1"/>
</dbReference>
<dbReference type="EMBL" id="JAUJYO010000003">
    <property type="protein sequence ID" value="KAK1320758.1"/>
    <property type="molecule type" value="Genomic_DNA"/>
</dbReference>
<dbReference type="InterPro" id="IPR010516">
    <property type="entry name" value="SAP18"/>
</dbReference>
<comment type="similarity">
    <text evidence="1">Belongs to the SAP18 family.</text>
</comment>
<evidence type="ECO:0000313" key="3">
    <source>
        <dbReference type="EMBL" id="KAK1320758.1"/>
    </source>
</evidence>